<evidence type="ECO:0008006" key="5">
    <source>
        <dbReference type="Google" id="ProtNLM"/>
    </source>
</evidence>
<evidence type="ECO:0000313" key="4">
    <source>
        <dbReference type="Proteomes" id="UP000828390"/>
    </source>
</evidence>
<reference evidence="3" key="1">
    <citation type="journal article" date="2019" name="bioRxiv">
        <title>The Genome of the Zebra Mussel, Dreissena polymorpha: A Resource for Invasive Species Research.</title>
        <authorList>
            <person name="McCartney M.A."/>
            <person name="Auch B."/>
            <person name="Kono T."/>
            <person name="Mallez S."/>
            <person name="Zhang Y."/>
            <person name="Obille A."/>
            <person name="Becker A."/>
            <person name="Abrahante J.E."/>
            <person name="Garbe J."/>
            <person name="Badalamenti J.P."/>
            <person name="Herman A."/>
            <person name="Mangelson H."/>
            <person name="Liachko I."/>
            <person name="Sullivan S."/>
            <person name="Sone E.D."/>
            <person name="Koren S."/>
            <person name="Silverstein K.A.T."/>
            <person name="Beckman K.B."/>
            <person name="Gohl D.M."/>
        </authorList>
    </citation>
    <scope>NUCLEOTIDE SEQUENCE</scope>
    <source>
        <strain evidence="3">Duluth1</strain>
        <tissue evidence="3">Whole animal</tissue>
    </source>
</reference>
<dbReference type="PANTHER" id="PTHR33562">
    <property type="entry name" value="ATILLA, ISOFORM B-RELATED-RELATED"/>
    <property type="match status" value="1"/>
</dbReference>
<keyword evidence="2" id="KW-0325">Glycoprotein</keyword>
<sequence length="139" mass="14333">MSESEISTLPVELAGVSAHRTVRRKSRDYQDGDVHAEAAVGTDALNCYACTSAVNGNCADPFKSDGIATSSLGCTACSKVKVEDVVTRACGVGSDGCTDIEVLGITTSTCICSSDLCNAAYHVTVSLAMILMGIFATLL</sequence>
<organism evidence="3 4">
    <name type="scientific">Dreissena polymorpha</name>
    <name type="common">Zebra mussel</name>
    <name type="synonym">Mytilus polymorpha</name>
    <dbReference type="NCBI Taxonomy" id="45954"/>
    <lineage>
        <taxon>Eukaryota</taxon>
        <taxon>Metazoa</taxon>
        <taxon>Spiralia</taxon>
        <taxon>Lophotrochozoa</taxon>
        <taxon>Mollusca</taxon>
        <taxon>Bivalvia</taxon>
        <taxon>Autobranchia</taxon>
        <taxon>Heteroconchia</taxon>
        <taxon>Euheterodonta</taxon>
        <taxon>Imparidentia</taxon>
        <taxon>Neoheterodontei</taxon>
        <taxon>Myida</taxon>
        <taxon>Dreissenoidea</taxon>
        <taxon>Dreissenidae</taxon>
        <taxon>Dreissena</taxon>
    </lineage>
</organism>
<accession>A0A9D4FEI2</accession>
<reference evidence="3" key="2">
    <citation type="submission" date="2020-11" db="EMBL/GenBank/DDBJ databases">
        <authorList>
            <person name="McCartney M.A."/>
            <person name="Auch B."/>
            <person name="Kono T."/>
            <person name="Mallez S."/>
            <person name="Becker A."/>
            <person name="Gohl D.M."/>
            <person name="Silverstein K.A.T."/>
            <person name="Koren S."/>
            <person name="Bechman K.B."/>
            <person name="Herman A."/>
            <person name="Abrahante J.E."/>
            <person name="Garbe J."/>
        </authorList>
    </citation>
    <scope>NUCLEOTIDE SEQUENCE</scope>
    <source>
        <strain evidence="3">Duluth1</strain>
        <tissue evidence="3">Whole animal</tissue>
    </source>
</reference>
<dbReference type="Pfam" id="PF17064">
    <property type="entry name" value="QVR"/>
    <property type="match status" value="1"/>
</dbReference>
<gene>
    <name evidence="3" type="ORF">DPMN_148682</name>
</gene>
<protein>
    <recommendedName>
        <fullName evidence="5">Protein quiver</fullName>
    </recommendedName>
</protein>
<dbReference type="EMBL" id="JAIWYP010000007">
    <property type="protein sequence ID" value="KAH3795135.1"/>
    <property type="molecule type" value="Genomic_DNA"/>
</dbReference>
<keyword evidence="4" id="KW-1185">Reference proteome</keyword>
<dbReference type="GO" id="GO:0032222">
    <property type="term" value="P:regulation of synaptic transmission, cholinergic"/>
    <property type="evidence" value="ECO:0007669"/>
    <property type="project" value="InterPro"/>
</dbReference>
<proteinExistence type="predicted"/>
<dbReference type="AlphaFoldDB" id="A0A9D4FEI2"/>
<dbReference type="InterPro" id="IPR050975">
    <property type="entry name" value="Sleep_regulator"/>
</dbReference>
<dbReference type="InterPro" id="IPR031424">
    <property type="entry name" value="QVR-like"/>
</dbReference>
<evidence type="ECO:0000256" key="2">
    <source>
        <dbReference type="ARBA" id="ARBA00023180"/>
    </source>
</evidence>
<comment type="caution">
    <text evidence="3">The sequence shown here is derived from an EMBL/GenBank/DDBJ whole genome shotgun (WGS) entry which is preliminary data.</text>
</comment>
<dbReference type="GO" id="GO:0030431">
    <property type="term" value="P:sleep"/>
    <property type="evidence" value="ECO:0007669"/>
    <property type="project" value="InterPro"/>
</dbReference>
<evidence type="ECO:0000256" key="1">
    <source>
        <dbReference type="ARBA" id="ARBA00022729"/>
    </source>
</evidence>
<keyword evidence="1" id="KW-0732">Signal</keyword>
<evidence type="ECO:0000313" key="3">
    <source>
        <dbReference type="EMBL" id="KAH3795135.1"/>
    </source>
</evidence>
<dbReference type="Proteomes" id="UP000828390">
    <property type="component" value="Unassembled WGS sequence"/>
</dbReference>
<name>A0A9D4FEI2_DREPO</name>